<dbReference type="EMBL" id="LRBV02000001">
    <property type="status" value="NOT_ANNOTATED_CDS"/>
    <property type="molecule type" value="Genomic_DNA"/>
</dbReference>
<evidence type="ECO:0000256" key="3">
    <source>
        <dbReference type="ARBA" id="ARBA00022771"/>
    </source>
</evidence>
<dbReference type="Gene3D" id="3.30.40.10">
    <property type="entry name" value="Zinc/RING finger domain, C3HC4 (zinc finger)"/>
    <property type="match status" value="2"/>
</dbReference>
<dbReference type="InterPro" id="IPR032308">
    <property type="entry name" value="TDBD"/>
</dbReference>
<dbReference type="InterPro" id="IPR013083">
    <property type="entry name" value="Znf_RING/FYVE/PHD"/>
</dbReference>
<protein>
    <recommendedName>
        <fullName evidence="12">PHD finger transcription factor</fullName>
    </recommendedName>
</protein>
<dbReference type="GO" id="GO:0008270">
    <property type="term" value="F:zinc ion binding"/>
    <property type="evidence" value="ECO:0007669"/>
    <property type="project" value="UniProtKB-KW"/>
</dbReference>
<dbReference type="InterPro" id="IPR014002">
    <property type="entry name" value="Agenet_dom_plant"/>
</dbReference>
<dbReference type="FunCoup" id="A0A7N2KQ88">
    <property type="interactions" value="322"/>
</dbReference>
<dbReference type="InParanoid" id="A0A7N2KQ88"/>
<dbReference type="PROSITE" id="PS50016">
    <property type="entry name" value="ZF_PHD_2"/>
    <property type="match status" value="2"/>
</dbReference>
<dbReference type="OMA" id="IMHPTVD"/>
<dbReference type="Proteomes" id="UP000594261">
    <property type="component" value="Chromosome 1"/>
</dbReference>
<reference evidence="10" key="2">
    <citation type="submission" date="2021-01" db="UniProtKB">
        <authorList>
            <consortium name="EnsemblPlants"/>
        </authorList>
    </citation>
    <scope>IDENTIFICATION</scope>
</reference>
<proteinExistence type="predicted"/>
<dbReference type="SMART" id="SM00249">
    <property type="entry name" value="PHD"/>
    <property type="match status" value="2"/>
</dbReference>
<evidence type="ECO:0000313" key="11">
    <source>
        <dbReference type="Proteomes" id="UP000594261"/>
    </source>
</evidence>
<dbReference type="InterPro" id="IPR001841">
    <property type="entry name" value="Znf_RING"/>
</dbReference>
<keyword evidence="11" id="KW-1185">Reference proteome</keyword>
<dbReference type="InterPro" id="IPR001965">
    <property type="entry name" value="Znf_PHD"/>
</dbReference>
<dbReference type="PROSITE" id="PS51186">
    <property type="entry name" value="GNAT"/>
    <property type="match status" value="1"/>
</dbReference>
<dbReference type="InterPro" id="IPR019787">
    <property type="entry name" value="Znf_PHD-finger"/>
</dbReference>
<feature type="domain" description="N-acetyltransferase" evidence="9">
    <location>
        <begin position="999"/>
        <end position="1162"/>
    </location>
</feature>
<dbReference type="SMART" id="SM00743">
    <property type="entry name" value="Agenet"/>
    <property type="match status" value="2"/>
</dbReference>
<dbReference type="Pfam" id="PF00628">
    <property type="entry name" value="PHD"/>
    <property type="match status" value="1"/>
</dbReference>
<dbReference type="InterPro" id="IPR011011">
    <property type="entry name" value="Znf_FYVE_PHD"/>
</dbReference>
<evidence type="ECO:0000256" key="7">
    <source>
        <dbReference type="SAM" id="MobiDB-lite"/>
    </source>
</evidence>
<dbReference type="InterPro" id="IPR056511">
    <property type="entry name" value="IDM1_C"/>
</dbReference>
<dbReference type="InterPro" id="IPR042163">
    <property type="entry name" value="PHF12"/>
</dbReference>
<keyword evidence="2" id="KW-0479">Metal-binding</keyword>
<evidence type="ECO:0000256" key="5">
    <source>
        <dbReference type="ARBA" id="ARBA00023242"/>
    </source>
</evidence>
<dbReference type="PANTHER" id="PTHR46309">
    <property type="entry name" value="PHD FINGER PROTEIN 12"/>
    <property type="match status" value="1"/>
</dbReference>
<reference evidence="10 11" key="1">
    <citation type="journal article" date="2016" name="G3 (Bethesda)">
        <title>First Draft Assembly and Annotation of the Genome of a California Endemic Oak Quercus lobata Nee (Fagaceae).</title>
        <authorList>
            <person name="Sork V.L."/>
            <person name="Fitz-Gibbon S.T."/>
            <person name="Puiu D."/>
            <person name="Crepeau M."/>
            <person name="Gugger P.F."/>
            <person name="Sherman R."/>
            <person name="Stevens K."/>
            <person name="Langley C.H."/>
            <person name="Pellegrini M."/>
            <person name="Salzberg S.L."/>
        </authorList>
    </citation>
    <scope>NUCLEOTIDE SEQUENCE [LARGE SCALE GENOMIC DNA]</scope>
    <source>
        <strain evidence="10 11">cv. SW786</strain>
    </source>
</reference>
<evidence type="ECO:0000256" key="6">
    <source>
        <dbReference type="PROSITE-ProRule" id="PRU00146"/>
    </source>
</evidence>
<dbReference type="GO" id="GO:0005634">
    <property type="term" value="C:nucleus"/>
    <property type="evidence" value="ECO:0007669"/>
    <property type="project" value="UniProtKB-SubCell"/>
</dbReference>
<dbReference type="GO" id="GO:0006357">
    <property type="term" value="P:regulation of transcription by RNA polymerase II"/>
    <property type="evidence" value="ECO:0007669"/>
    <property type="project" value="TreeGrafter"/>
</dbReference>
<dbReference type="Pfam" id="PF22970">
    <property type="entry name" value="DUF7028"/>
    <property type="match status" value="2"/>
</dbReference>
<organism evidence="10 11">
    <name type="scientific">Quercus lobata</name>
    <name type="common">Valley oak</name>
    <dbReference type="NCBI Taxonomy" id="97700"/>
    <lineage>
        <taxon>Eukaryota</taxon>
        <taxon>Viridiplantae</taxon>
        <taxon>Streptophyta</taxon>
        <taxon>Embryophyta</taxon>
        <taxon>Tracheophyta</taxon>
        <taxon>Spermatophyta</taxon>
        <taxon>Magnoliopsida</taxon>
        <taxon>eudicotyledons</taxon>
        <taxon>Gunneridae</taxon>
        <taxon>Pentapetalae</taxon>
        <taxon>rosids</taxon>
        <taxon>fabids</taxon>
        <taxon>Fagales</taxon>
        <taxon>Fagaceae</taxon>
        <taxon>Quercus</taxon>
    </lineage>
</organism>
<gene>
    <name evidence="10" type="primary">LOC115989766</name>
</gene>
<dbReference type="CDD" id="cd04301">
    <property type="entry name" value="NAT_SF"/>
    <property type="match status" value="1"/>
</dbReference>
<accession>A0A7N2KQ88</accession>
<keyword evidence="4" id="KW-0862">Zinc</keyword>
<dbReference type="Pfam" id="PF23209">
    <property type="entry name" value="IDM1_C"/>
    <property type="match status" value="1"/>
</dbReference>
<evidence type="ECO:0000313" key="10">
    <source>
        <dbReference type="EnsemblPlants" id="QL01p038772:mrna"/>
    </source>
</evidence>
<evidence type="ECO:0000256" key="4">
    <source>
        <dbReference type="ARBA" id="ARBA00022833"/>
    </source>
</evidence>
<feature type="compositionally biased region" description="Polar residues" evidence="7">
    <location>
        <begin position="622"/>
        <end position="633"/>
    </location>
</feature>
<dbReference type="AlphaFoldDB" id="A0A7N2KQ88"/>
<dbReference type="EnsemblPlants" id="QL01p038772:mrna">
    <property type="protein sequence ID" value="QL01p038772:mrna"/>
    <property type="gene ID" value="QL01p038772"/>
</dbReference>
<evidence type="ECO:0000259" key="8">
    <source>
        <dbReference type="PROSITE" id="PS50016"/>
    </source>
</evidence>
<evidence type="ECO:0000259" key="9">
    <source>
        <dbReference type="PROSITE" id="PS51186"/>
    </source>
</evidence>
<evidence type="ECO:0000256" key="1">
    <source>
        <dbReference type="ARBA" id="ARBA00004123"/>
    </source>
</evidence>
<dbReference type="InterPro" id="IPR054292">
    <property type="entry name" value="DUF7028"/>
</dbReference>
<dbReference type="GO" id="GO:0003714">
    <property type="term" value="F:transcription corepressor activity"/>
    <property type="evidence" value="ECO:0007669"/>
    <property type="project" value="InterPro"/>
</dbReference>
<evidence type="ECO:0000256" key="2">
    <source>
        <dbReference type="ARBA" id="ARBA00022723"/>
    </source>
</evidence>
<feature type="domain" description="PHD-type" evidence="8">
    <location>
        <begin position="863"/>
        <end position="908"/>
    </location>
</feature>
<keyword evidence="5" id="KW-0539">Nucleus</keyword>
<feature type="region of interest" description="Disordered" evidence="7">
    <location>
        <begin position="616"/>
        <end position="647"/>
    </location>
</feature>
<dbReference type="GO" id="GO:0016747">
    <property type="term" value="F:acyltransferase activity, transferring groups other than amino-acyl groups"/>
    <property type="evidence" value="ECO:0007669"/>
    <property type="project" value="InterPro"/>
</dbReference>
<comment type="subcellular location">
    <subcellularLocation>
        <location evidence="1">Nucleus</location>
    </subcellularLocation>
</comment>
<dbReference type="Pfam" id="PF16135">
    <property type="entry name" value="TDBD"/>
    <property type="match status" value="1"/>
</dbReference>
<dbReference type="Pfam" id="PF05641">
    <property type="entry name" value="Agenet"/>
    <property type="match status" value="1"/>
</dbReference>
<evidence type="ECO:0008006" key="12">
    <source>
        <dbReference type="Google" id="ProtNLM"/>
    </source>
</evidence>
<dbReference type="Gramene" id="QL01p038772:mrna">
    <property type="protein sequence ID" value="QL01p038772:mrna"/>
    <property type="gene ID" value="QL01p038772"/>
</dbReference>
<dbReference type="RefSeq" id="XP_030969485.1">
    <property type="nucleotide sequence ID" value="XM_031113625.1"/>
</dbReference>
<dbReference type="InterPro" id="IPR016181">
    <property type="entry name" value="Acyl_CoA_acyltransferase"/>
</dbReference>
<dbReference type="SUPFAM" id="SSF57903">
    <property type="entry name" value="FYVE/PHD zinc finger"/>
    <property type="match status" value="1"/>
</dbReference>
<dbReference type="InterPro" id="IPR000182">
    <property type="entry name" value="GNAT_dom"/>
</dbReference>
<dbReference type="KEGG" id="qlo:115989766"/>
<name>A0A7N2KQ88_QUELO</name>
<sequence>MAMPAAGRKRKRKRTFATKRKLFVGQRVEVRSEEDGFQGSWHSATVIACYSQGRRVKYENILQDDGSKNFEADVPVSPVLDGIGFANENCTYRGCIRPLPPLVEFKKFGLPYGLCVDVFYQEAWWEGVIFDHDDGSHTRRIFFPDLGDELEMRINMLRITHEWNEVTENWQRRGTWLFLELIEEYEQEGGYLGVSVKQIWYDLRDKNGFEKIKEWTCMRKDLWKELVLEVINENLNIIIKDVFQVLVCSGGLFQETNGVLESARTAVNVDISPGADLDNSLAIVPVENSACSDMLVDEEKCATDELISTLDINGSGMNILADSDVPCHGKALCLVAESSSVLPSNPDGISSTNSMTFSEDSTVISNKINGKLKCLTRRKTANWLPVGSDILPGAAFYPDAVTDYALGSTNSGISRNSLISNLRQHLSYLGWKIESWRDGHTLRLRYTSPDGKFYYSLRQVCQYMIGSTTEMISSIADNQKSVCVLHSDPSSTLLLEQKEENQDPDYCHQTVMSSESDVFRVKPEFCPQAVVDYYMHPLDKRSKMLIEKARKHLSAVGWQMRYSYTRGKPEMRYISPRRRTYCTLRSACKCCLDEGTPESVASGCGSIQSTHAIEEDEGQLGSDKSSLAASNAPSRRGSRESSSISQSIEKVQGIRKICGNRKGDFFHLASQSLQTQRNLKAMKDGSAIGFISDEKLNSEDQNAGLRKLKRRKVSRALIKLRDDLESSRLTRVLRSSKRIQKVVPPSTSHQTRRTILSWLIDNNVVLPRAKVNYRSRKKKKLMKEGRITRDGIKCSCCQMVFTLPGFGIHAGSKCQRPALSIFLEDGRSLLDCQMQIIRDNKMGSSTGELPDRMKGNCHQGENDYICTVCHYGGELILCDQCPSAFHKICIGLKDVPDGDWFCPSCCCGICGKKKFRSNNADLVDDSILTCSQCEHKYHVGCLKNRAADKLENFPEENWFCCKKCEQIFLGLHKILGKPIPVGVDNLTWTLLKPMTSDNHDIEAFTENYSKLNIALDVMHECFEPVKESRTRRDLVEDVIFSRGSELNRLNFRGFYTVLLERSDEMISVATVRIHGEKVAEIPLVGTRFQYRRLGMCRILMNELEKKLMELGVERLILPAVPSVLNAWTTSFLFTKMTDSERLQFLDYTFLDFRDTVMCQKLLTKIPPAEPSAERGTQNKTVGLVCRNGDLDVPSVVSEVYQLEQIDESRIMEQGLVVPAGTNGNGSNSPVDMVVKVDQQDCLSEVSRERLLDDDNFNKGFRRNSNTFFKCYKRRALASRS</sequence>
<feature type="domain" description="PHD-type" evidence="8">
    <location>
        <begin position="904"/>
        <end position="967"/>
    </location>
</feature>
<dbReference type="SUPFAM" id="SSF55729">
    <property type="entry name" value="Acyl-CoA N-acyltransferases (Nat)"/>
    <property type="match status" value="1"/>
</dbReference>
<dbReference type="SMART" id="SM00184">
    <property type="entry name" value="RING"/>
    <property type="match status" value="2"/>
</dbReference>
<dbReference type="InterPro" id="IPR008395">
    <property type="entry name" value="Agenet-like_dom"/>
</dbReference>
<keyword evidence="3 6" id="KW-0863">Zinc-finger</keyword>
<dbReference type="GeneID" id="115989766"/>
<dbReference type="CDD" id="cd20405">
    <property type="entry name" value="Tudor_Agenet_AtDUF_rpt1_3"/>
    <property type="match status" value="1"/>
</dbReference>
<dbReference type="OrthoDB" id="1903104at2759"/>
<dbReference type="PANTHER" id="PTHR46309:SF12">
    <property type="entry name" value="GB|AAC80581.1"/>
    <property type="match status" value="1"/>
</dbReference>